<sequence>MDERFTPSTSKMAKFPFESPDDPTDIGGFNIQFSCKNAVTPRCEQNNAIEEDFPLSDRGQGIEKGIERHCRKKKHPNSYRC</sequence>
<accession>A0AAW1V1U4</accession>
<dbReference type="EMBL" id="JARQZJ010000123">
    <property type="protein sequence ID" value="KAK9889662.1"/>
    <property type="molecule type" value="Genomic_DNA"/>
</dbReference>
<comment type="caution">
    <text evidence="2">The sequence shown here is derived from an EMBL/GenBank/DDBJ whole genome shotgun (WGS) entry which is preliminary data.</text>
</comment>
<feature type="region of interest" description="Disordered" evidence="1">
    <location>
        <begin position="1"/>
        <end position="23"/>
    </location>
</feature>
<evidence type="ECO:0000256" key="1">
    <source>
        <dbReference type="SAM" id="MobiDB-lite"/>
    </source>
</evidence>
<dbReference type="AlphaFoldDB" id="A0AAW1V1U4"/>
<evidence type="ECO:0000313" key="2">
    <source>
        <dbReference type="EMBL" id="KAK9889662.1"/>
    </source>
</evidence>
<evidence type="ECO:0000313" key="3">
    <source>
        <dbReference type="Proteomes" id="UP001431783"/>
    </source>
</evidence>
<name>A0AAW1V1U4_9CUCU</name>
<dbReference type="Proteomes" id="UP001431783">
    <property type="component" value="Unassembled WGS sequence"/>
</dbReference>
<gene>
    <name evidence="2" type="ORF">WA026_007042</name>
</gene>
<proteinExistence type="predicted"/>
<feature type="compositionally biased region" description="Polar residues" evidence="1">
    <location>
        <begin position="1"/>
        <end position="11"/>
    </location>
</feature>
<reference evidence="2 3" key="1">
    <citation type="submission" date="2023-03" db="EMBL/GenBank/DDBJ databases">
        <title>Genome insight into feeding habits of ladybird beetles.</title>
        <authorList>
            <person name="Li H.-S."/>
            <person name="Huang Y.-H."/>
            <person name="Pang H."/>
        </authorList>
    </citation>
    <scope>NUCLEOTIDE SEQUENCE [LARGE SCALE GENOMIC DNA]</scope>
    <source>
        <strain evidence="2">SYSU_2023b</strain>
        <tissue evidence="2">Whole body</tissue>
    </source>
</reference>
<keyword evidence="3" id="KW-1185">Reference proteome</keyword>
<organism evidence="2 3">
    <name type="scientific">Henosepilachna vigintioctopunctata</name>
    <dbReference type="NCBI Taxonomy" id="420089"/>
    <lineage>
        <taxon>Eukaryota</taxon>
        <taxon>Metazoa</taxon>
        <taxon>Ecdysozoa</taxon>
        <taxon>Arthropoda</taxon>
        <taxon>Hexapoda</taxon>
        <taxon>Insecta</taxon>
        <taxon>Pterygota</taxon>
        <taxon>Neoptera</taxon>
        <taxon>Endopterygota</taxon>
        <taxon>Coleoptera</taxon>
        <taxon>Polyphaga</taxon>
        <taxon>Cucujiformia</taxon>
        <taxon>Coccinelloidea</taxon>
        <taxon>Coccinellidae</taxon>
        <taxon>Epilachninae</taxon>
        <taxon>Epilachnini</taxon>
        <taxon>Henosepilachna</taxon>
    </lineage>
</organism>
<protein>
    <submittedName>
        <fullName evidence="2">Uncharacterized protein</fullName>
    </submittedName>
</protein>